<evidence type="ECO:0000313" key="1">
    <source>
        <dbReference type="EMBL" id="QKI90257.1"/>
    </source>
</evidence>
<dbReference type="Proteomes" id="UP000504724">
    <property type="component" value="Chromosome"/>
</dbReference>
<sequence length="272" mass="31429">MSGYEKRSAVYFGSVMHQRMFPVHYAFQYKVMSLRVEVDRIEEEIGALKGFCKFLSLNRFNLYSLNYKDFGARDGKPWRPWLESLLAEYGVEKAPKRIELVCSPRFLGIVFNPLAVWYAYDEQDRMIAVVGEVSNTFGQWHHYVLSNRGKPLSAQACKVQAKADKAFHVSPFIDMDCEYRFRLKAPGDTFHLGIYQSCRKQPMLVATQAATALPLTRKSLLRAALAMPFNSLKVLTMIHWWALKIWFLGGKFHHTPKKQANVKYSHSEMLLC</sequence>
<dbReference type="AlphaFoldDB" id="A0A7D4NSW2"/>
<dbReference type="Pfam" id="PF07103">
    <property type="entry name" value="DUF1365"/>
    <property type="match status" value="1"/>
</dbReference>
<reference evidence="1 2" key="1">
    <citation type="submission" date="2020-05" db="EMBL/GenBank/DDBJ databases">
        <title>Thiomicrorhabdus sediminis sp.nov. and Thiomicrorhabdus xiamenensis sp.nov., novel sulfur-oxidizing bacteria isolated from coastal sediment.</title>
        <authorList>
            <person name="Liu X."/>
        </authorList>
    </citation>
    <scope>NUCLEOTIDE SEQUENCE [LARGE SCALE GENOMIC DNA]</scope>
    <source>
        <strain evidence="1 2">G2</strain>
    </source>
</reference>
<evidence type="ECO:0000313" key="2">
    <source>
        <dbReference type="Proteomes" id="UP000504724"/>
    </source>
</evidence>
<accession>A0A7D4NSW2</accession>
<name>A0A7D4NSW2_9GAMM</name>
<organism evidence="1 2">
    <name type="scientific">Thiomicrorhabdus xiamenensis</name>
    <dbReference type="NCBI Taxonomy" id="2739063"/>
    <lineage>
        <taxon>Bacteria</taxon>
        <taxon>Pseudomonadati</taxon>
        <taxon>Pseudomonadota</taxon>
        <taxon>Gammaproteobacteria</taxon>
        <taxon>Thiotrichales</taxon>
        <taxon>Piscirickettsiaceae</taxon>
        <taxon>Thiomicrorhabdus</taxon>
    </lineage>
</organism>
<proteinExistence type="predicted"/>
<dbReference type="PANTHER" id="PTHR33973:SF4">
    <property type="entry name" value="OS07G0153300 PROTEIN"/>
    <property type="match status" value="1"/>
</dbReference>
<dbReference type="KEGG" id="txa:HQN79_02295"/>
<dbReference type="PANTHER" id="PTHR33973">
    <property type="entry name" value="OS07G0153300 PROTEIN"/>
    <property type="match status" value="1"/>
</dbReference>
<protein>
    <submittedName>
        <fullName evidence="1">DUF1365 domain-containing protein</fullName>
    </submittedName>
</protein>
<gene>
    <name evidence="1" type="ORF">HQN79_02295</name>
</gene>
<dbReference type="EMBL" id="CP054020">
    <property type="protein sequence ID" value="QKI90257.1"/>
    <property type="molecule type" value="Genomic_DNA"/>
</dbReference>
<keyword evidence="2" id="KW-1185">Reference proteome</keyword>
<dbReference type="InterPro" id="IPR010775">
    <property type="entry name" value="DUF1365"/>
</dbReference>